<dbReference type="GO" id="GO:0098542">
    <property type="term" value="P:defense response to other organism"/>
    <property type="evidence" value="ECO:0007669"/>
    <property type="project" value="InterPro"/>
</dbReference>
<dbReference type="KEGG" id="nta:107764523"/>
<name>A0A1S3XFF2_TOBAC</name>
<feature type="compositionally biased region" description="Acidic residues" evidence="3">
    <location>
        <begin position="99"/>
        <end position="117"/>
    </location>
</feature>
<dbReference type="RefSeq" id="XP_016438595.1">
    <property type="nucleotide sequence ID" value="XM_016583109.1"/>
</dbReference>
<evidence type="ECO:0000313" key="5">
    <source>
        <dbReference type="RefSeq" id="XP_016438595.1"/>
    </source>
</evidence>
<evidence type="ECO:0000256" key="4">
    <source>
        <dbReference type="SAM" id="Phobius"/>
    </source>
</evidence>
<dbReference type="GO" id="GO:0016020">
    <property type="term" value="C:membrane"/>
    <property type="evidence" value="ECO:0007669"/>
    <property type="project" value="UniProtKB-SubCell"/>
</dbReference>
<keyword evidence="2 4" id="KW-0472">Membrane</keyword>
<evidence type="ECO:0000256" key="1">
    <source>
        <dbReference type="ARBA" id="ARBA00004370"/>
    </source>
</evidence>
<dbReference type="STRING" id="4097.A0A1S3XFF2"/>
<evidence type="ECO:0000256" key="3">
    <source>
        <dbReference type="SAM" id="MobiDB-lite"/>
    </source>
</evidence>
<comment type="subcellular location">
    <subcellularLocation>
        <location evidence="1">Membrane</location>
    </subcellularLocation>
</comment>
<feature type="region of interest" description="Disordered" evidence="3">
    <location>
        <begin position="87"/>
        <end position="117"/>
    </location>
</feature>
<dbReference type="AlphaFoldDB" id="A0A1S3XFF2"/>
<dbReference type="PANTHER" id="PTHR31234">
    <property type="entry name" value="LATE EMBRYOGENESIS ABUNDANT (LEA) HYDROXYPROLINE-RICH GLYCOPROTEIN FAMILY"/>
    <property type="match status" value="1"/>
</dbReference>
<dbReference type="InterPro" id="IPR044839">
    <property type="entry name" value="NDR1-like"/>
</dbReference>
<dbReference type="OrthoDB" id="903824at2759"/>
<reference evidence="5" key="1">
    <citation type="submission" date="2025-08" db="UniProtKB">
        <authorList>
            <consortium name="RefSeq"/>
        </authorList>
    </citation>
    <scope>IDENTIFICATION</scope>
</reference>
<evidence type="ECO:0000256" key="2">
    <source>
        <dbReference type="ARBA" id="ARBA00023136"/>
    </source>
</evidence>
<accession>A0A1S3XFF2</accession>
<feature type="transmembrane region" description="Helical" evidence="4">
    <location>
        <begin position="126"/>
        <end position="149"/>
    </location>
</feature>
<protein>
    <submittedName>
        <fullName evidence="5">Uncharacterized protein isoform X1</fullName>
    </submittedName>
</protein>
<dbReference type="OMA" id="VRIHYRN"/>
<organism evidence="5">
    <name type="scientific">Nicotiana tabacum</name>
    <name type="common">Common tobacco</name>
    <dbReference type="NCBI Taxonomy" id="4097"/>
    <lineage>
        <taxon>Eukaryota</taxon>
        <taxon>Viridiplantae</taxon>
        <taxon>Streptophyta</taxon>
        <taxon>Embryophyta</taxon>
        <taxon>Tracheophyta</taxon>
        <taxon>Spermatophyta</taxon>
        <taxon>Magnoliopsida</taxon>
        <taxon>eudicotyledons</taxon>
        <taxon>Gunneridae</taxon>
        <taxon>Pentapetalae</taxon>
        <taxon>asterids</taxon>
        <taxon>lamiids</taxon>
        <taxon>Solanales</taxon>
        <taxon>Solanaceae</taxon>
        <taxon>Nicotianoideae</taxon>
        <taxon>Nicotianeae</taxon>
        <taxon>Nicotiana</taxon>
    </lineage>
</organism>
<keyword evidence="4" id="KW-0812">Transmembrane</keyword>
<gene>
    <name evidence="5" type="primary">LOC107764523</name>
</gene>
<sequence>MGVTIHAKSDSEVTSIDASSPPRSPRRPLYYVQSPSHSQHDLEKMSYGSSPFGSPAHHYHCSPIHHSRESSTSRFSASLKNPARNQLTAWKRIPRTNDDDPVDEDVNDDELGEDDGKSDDEGNVRFYMLCFLFSFVVLFTIFSLILWAASVPYKPKIFVKSMVFESFNVQAGTDRSGVQTDMLTLNSTVRIYYRNPATFFGVHVTATPLELHYYMLKVASGQMKKFYQRRKSNRIVVAVLQGHQIPLYGAIPLLSDAKDRIQAVSVPLNLTILMRSRAYILGRLVNPKFYIRISCEVILRGKHLGKHINLTSSGSCTYR</sequence>
<dbReference type="PaxDb" id="4097-A0A1S3XFF2"/>
<dbReference type="PANTHER" id="PTHR31234:SF2">
    <property type="entry name" value="OS05G0199100 PROTEIN"/>
    <property type="match status" value="1"/>
</dbReference>
<feature type="region of interest" description="Disordered" evidence="3">
    <location>
        <begin position="1"/>
        <end position="51"/>
    </location>
</feature>
<proteinExistence type="predicted"/>
<keyword evidence="4" id="KW-1133">Transmembrane helix</keyword>